<name>A0A183EQ58_9BILA</name>
<dbReference type="PANTHER" id="PTHR11516">
    <property type="entry name" value="PYRUVATE DEHYDROGENASE E1 COMPONENT, ALPHA SUBUNIT BACTERIAL AND ORGANELLAR"/>
    <property type="match status" value="1"/>
</dbReference>
<keyword evidence="7" id="KW-1185">Reference proteome</keyword>
<evidence type="ECO:0000256" key="2">
    <source>
        <dbReference type="ARBA" id="ARBA00022946"/>
    </source>
</evidence>
<keyword evidence="3" id="KW-0560">Oxidoreductase</keyword>
<dbReference type="Proteomes" id="UP000271098">
    <property type="component" value="Unassembled WGS sequence"/>
</dbReference>
<dbReference type="InterPro" id="IPR050642">
    <property type="entry name" value="PDH_E1_Alpha_Subunit"/>
</dbReference>
<evidence type="ECO:0000256" key="4">
    <source>
        <dbReference type="ARBA" id="ARBA00023052"/>
    </source>
</evidence>
<protein>
    <submittedName>
        <fullName evidence="8">E1_dh domain-containing protein</fullName>
    </submittedName>
</protein>
<evidence type="ECO:0000313" key="6">
    <source>
        <dbReference type="EMBL" id="VDN40984.1"/>
    </source>
</evidence>
<dbReference type="PANTHER" id="PTHR11516:SF60">
    <property type="entry name" value="PYRUVATE DEHYDROGENASE E1 COMPONENT SUBUNIT ALPHA"/>
    <property type="match status" value="1"/>
</dbReference>
<dbReference type="Gene3D" id="3.40.50.970">
    <property type="match status" value="1"/>
</dbReference>
<dbReference type="GO" id="GO:0004739">
    <property type="term" value="F:pyruvate dehydrogenase (acetyl-transferring) activity"/>
    <property type="evidence" value="ECO:0007669"/>
    <property type="project" value="TreeGrafter"/>
</dbReference>
<reference evidence="8" key="1">
    <citation type="submission" date="2016-06" db="UniProtKB">
        <authorList>
            <consortium name="WormBaseParasite"/>
        </authorList>
    </citation>
    <scope>IDENTIFICATION</scope>
</reference>
<reference evidence="6 7" key="2">
    <citation type="submission" date="2018-11" db="EMBL/GenBank/DDBJ databases">
        <authorList>
            <consortium name="Pathogen Informatics"/>
        </authorList>
    </citation>
    <scope>NUCLEOTIDE SEQUENCE [LARGE SCALE GENOMIC DNA]</scope>
</reference>
<dbReference type="SUPFAM" id="SSF52518">
    <property type="entry name" value="Thiamin diphosphate-binding fold (THDP-binding)"/>
    <property type="match status" value="1"/>
</dbReference>
<dbReference type="EMBL" id="UYRT01096804">
    <property type="protein sequence ID" value="VDN40984.1"/>
    <property type="molecule type" value="Genomic_DNA"/>
</dbReference>
<dbReference type="WBParaSite" id="GPUH_0002312801-mRNA-1">
    <property type="protein sequence ID" value="GPUH_0002312801-mRNA-1"/>
    <property type="gene ID" value="GPUH_0002312801"/>
</dbReference>
<comment type="cofactor">
    <cofactor evidence="1">
        <name>thiamine diphosphate</name>
        <dbReference type="ChEBI" id="CHEBI:58937"/>
    </cofactor>
</comment>
<dbReference type="InterPro" id="IPR029061">
    <property type="entry name" value="THDP-binding"/>
</dbReference>
<proteinExistence type="predicted"/>
<feature type="domain" description="Dehydrogenase E1 component" evidence="5">
    <location>
        <begin position="1"/>
        <end position="103"/>
    </location>
</feature>
<keyword evidence="4" id="KW-0786">Thiamine pyrophosphate</keyword>
<evidence type="ECO:0000259" key="5">
    <source>
        <dbReference type="Pfam" id="PF00676"/>
    </source>
</evidence>
<dbReference type="AlphaFoldDB" id="A0A183EQ58"/>
<keyword evidence="2" id="KW-0809">Transit peptide</keyword>
<dbReference type="InterPro" id="IPR001017">
    <property type="entry name" value="DH_E1"/>
</dbReference>
<accession>A0A183EQ58</accession>
<evidence type="ECO:0000256" key="3">
    <source>
        <dbReference type="ARBA" id="ARBA00023002"/>
    </source>
</evidence>
<gene>
    <name evidence="6" type="ORF">GPUH_LOCUS23100</name>
</gene>
<sequence>MDVLAVRETIRWAKEYCNAGKGPLMLEFATYRYSGHSMSDPGTSYRTRDEVQEVRKTRDPITGFRDKIIAAELATEDELKAIDKEAKKEVDEAVKVAHTEPALPREGLYCDIYHNTPPQYVRGITLDESIIQPYCRTEDLLKKLGVNA</sequence>
<dbReference type="Pfam" id="PF00676">
    <property type="entry name" value="E1_dh"/>
    <property type="match status" value="1"/>
</dbReference>
<organism evidence="8">
    <name type="scientific">Gongylonema pulchrum</name>
    <dbReference type="NCBI Taxonomy" id="637853"/>
    <lineage>
        <taxon>Eukaryota</taxon>
        <taxon>Metazoa</taxon>
        <taxon>Ecdysozoa</taxon>
        <taxon>Nematoda</taxon>
        <taxon>Chromadorea</taxon>
        <taxon>Rhabditida</taxon>
        <taxon>Spirurina</taxon>
        <taxon>Spiruromorpha</taxon>
        <taxon>Spiruroidea</taxon>
        <taxon>Gongylonematidae</taxon>
        <taxon>Gongylonema</taxon>
    </lineage>
</organism>
<evidence type="ECO:0000313" key="7">
    <source>
        <dbReference type="Proteomes" id="UP000271098"/>
    </source>
</evidence>
<evidence type="ECO:0000313" key="8">
    <source>
        <dbReference type="WBParaSite" id="GPUH_0002312801-mRNA-1"/>
    </source>
</evidence>
<dbReference type="GO" id="GO:0006086">
    <property type="term" value="P:pyruvate decarboxylation to acetyl-CoA"/>
    <property type="evidence" value="ECO:0007669"/>
    <property type="project" value="TreeGrafter"/>
</dbReference>
<evidence type="ECO:0000256" key="1">
    <source>
        <dbReference type="ARBA" id="ARBA00001964"/>
    </source>
</evidence>
<dbReference type="OrthoDB" id="10256198at2759"/>